<proteinExistence type="predicted"/>
<dbReference type="Pfam" id="PF03184">
    <property type="entry name" value="DDE_1"/>
    <property type="match status" value="1"/>
</dbReference>
<evidence type="ECO:0000256" key="1">
    <source>
        <dbReference type="ARBA" id="ARBA00023125"/>
    </source>
</evidence>
<dbReference type="Proteomes" id="UP001652625">
    <property type="component" value="Chromosome 10"/>
</dbReference>
<name>A0ABM4CS57_HYDVU</name>
<dbReference type="Pfam" id="PF03221">
    <property type="entry name" value="HTH_Tnp_Tc5"/>
    <property type="match status" value="1"/>
</dbReference>
<dbReference type="RefSeq" id="XP_065664689.1">
    <property type="nucleotide sequence ID" value="XM_065808617.1"/>
</dbReference>
<dbReference type="InterPro" id="IPR004875">
    <property type="entry name" value="DDE_SF_endonuclease_dom"/>
</dbReference>
<sequence>MRADNVPINDLLVKKRALYFAKELSFENFQASDGWLDKFKKKYGLFFKTISGEAKSVNNQMIAPWLETILLTILSRYPLENIFNADEFGLFYQCLPDKSLHLKNEKCIGGKHSKVHLTGMAAGNVKGERLLMSVIGKSKYPRCFKGVKNIPCCYRAQPKSWVSAELFEEWVKEIELKNVIKKSGISEAVEKYVNDDNEPFCGLDVYETVMENLRDDLELLKTKFDADFNLTVDELVDIDFDVCIANKSSDEDIIAEVSEHDAIETEEESNDKCVGVSDNATKPSLNEVMHHVTVLENYSLYSN</sequence>
<dbReference type="InterPro" id="IPR009057">
    <property type="entry name" value="Homeodomain-like_sf"/>
</dbReference>
<organism evidence="3 4">
    <name type="scientific">Hydra vulgaris</name>
    <name type="common">Hydra</name>
    <name type="synonym">Hydra attenuata</name>
    <dbReference type="NCBI Taxonomy" id="6087"/>
    <lineage>
        <taxon>Eukaryota</taxon>
        <taxon>Metazoa</taxon>
        <taxon>Cnidaria</taxon>
        <taxon>Hydrozoa</taxon>
        <taxon>Hydroidolina</taxon>
        <taxon>Anthoathecata</taxon>
        <taxon>Aplanulata</taxon>
        <taxon>Hydridae</taxon>
        <taxon>Hydra</taxon>
    </lineage>
</organism>
<evidence type="ECO:0000259" key="2">
    <source>
        <dbReference type="PROSITE" id="PS51253"/>
    </source>
</evidence>
<accession>A0ABM4CS57</accession>
<feature type="domain" description="HTH CENPB-type" evidence="2">
    <location>
        <begin position="1"/>
        <end position="49"/>
    </location>
</feature>
<dbReference type="SUPFAM" id="SSF46689">
    <property type="entry name" value="Homeodomain-like"/>
    <property type="match status" value="1"/>
</dbReference>
<evidence type="ECO:0000313" key="3">
    <source>
        <dbReference type="Proteomes" id="UP001652625"/>
    </source>
</evidence>
<dbReference type="PANTHER" id="PTHR19303:SF73">
    <property type="entry name" value="PROTEIN PDC2"/>
    <property type="match status" value="1"/>
</dbReference>
<gene>
    <name evidence="4" type="primary">LOC136086323</name>
</gene>
<reference evidence="4" key="1">
    <citation type="submission" date="2025-08" db="UniProtKB">
        <authorList>
            <consortium name="RefSeq"/>
        </authorList>
    </citation>
    <scope>IDENTIFICATION</scope>
</reference>
<dbReference type="PANTHER" id="PTHR19303">
    <property type="entry name" value="TRANSPOSON"/>
    <property type="match status" value="1"/>
</dbReference>
<dbReference type="InterPro" id="IPR050863">
    <property type="entry name" value="CenT-Element_Derived"/>
</dbReference>
<keyword evidence="3" id="KW-1185">Reference proteome</keyword>
<keyword evidence="1" id="KW-0238">DNA-binding</keyword>
<dbReference type="PROSITE" id="PS51253">
    <property type="entry name" value="HTH_CENPB"/>
    <property type="match status" value="1"/>
</dbReference>
<evidence type="ECO:0000313" key="4">
    <source>
        <dbReference type="RefSeq" id="XP_065664689.1"/>
    </source>
</evidence>
<dbReference type="GeneID" id="136086323"/>
<dbReference type="Gene3D" id="1.10.10.60">
    <property type="entry name" value="Homeodomain-like"/>
    <property type="match status" value="1"/>
</dbReference>
<dbReference type="InterPro" id="IPR006600">
    <property type="entry name" value="HTH_CenpB_DNA-bd_dom"/>
</dbReference>
<protein>
    <submittedName>
        <fullName evidence="4">Tigger transposable element-derived protein 4-like</fullName>
    </submittedName>
</protein>